<accession>B5RSQ2</accession>
<sequence length="132" mass="15160">MLKTLFPSWYKKPIIPAEEIPKKFITNEDKQAVQYTMNDKDSFVDINYKNLSYAEVAALSKSKPMVSKVKKTSKPAKHTNTNYKILTNLGHDDDLADSIVLPEKFKSDIHYKKSKQFKQPSPRNKRNNAVAV</sequence>
<name>B5RSQ2_DEBHA</name>
<protein>
    <submittedName>
        <fullName evidence="2">DEHA2A03432p</fullName>
    </submittedName>
</protein>
<dbReference type="RefSeq" id="XP_002769965.1">
    <property type="nucleotide sequence ID" value="XM_002769919.1"/>
</dbReference>
<dbReference type="InParanoid" id="B5RSQ2"/>
<evidence type="ECO:0000313" key="3">
    <source>
        <dbReference type="Proteomes" id="UP000000599"/>
    </source>
</evidence>
<feature type="region of interest" description="Disordered" evidence="1">
    <location>
        <begin position="111"/>
        <end position="132"/>
    </location>
</feature>
<dbReference type="GeneID" id="8998135"/>
<evidence type="ECO:0000256" key="1">
    <source>
        <dbReference type="SAM" id="MobiDB-lite"/>
    </source>
</evidence>
<dbReference type="Proteomes" id="UP000000599">
    <property type="component" value="Chromosome A"/>
</dbReference>
<dbReference type="AlphaFoldDB" id="B5RSQ2"/>
<dbReference type="OrthoDB" id="4083131at2759"/>
<dbReference type="EMBL" id="CR382133">
    <property type="protein sequence ID" value="CAR65358.1"/>
    <property type="molecule type" value="Genomic_DNA"/>
</dbReference>
<reference evidence="2 3" key="1">
    <citation type="journal article" date="2004" name="Nature">
        <title>Genome evolution in yeasts.</title>
        <authorList>
            <consortium name="Genolevures"/>
            <person name="Dujon B."/>
            <person name="Sherman D."/>
            <person name="Fischer G."/>
            <person name="Durrens P."/>
            <person name="Casaregola S."/>
            <person name="Lafontaine I."/>
            <person name="de Montigny J."/>
            <person name="Marck C."/>
            <person name="Neuveglise C."/>
            <person name="Talla E."/>
            <person name="Goffard N."/>
            <person name="Frangeul L."/>
            <person name="Aigle M."/>
            <person name="Anthouard V."/>
            <person name="Babour A."/>
            <person name="Barbe V."/>
            <person name="Barnay S."/>
            <person name="Blanchin S."/>
            <person name="Beckerich J.M."/>
            <person name="Beyne E."/>
            <person name="Bleykasten C."/>
            <person name="Boisrame A."/>
            <person name="Boyer J."/>
            <person name="Cattolico L."/>
            <person name="Confanioleri F."/>
            <person name="de Daruvar A."/>
            <person name="Despons L."/>
            <person name="Fabre E."/>
            <person name="Fairhead C."/>
            <person name="Ferry-Dumazet H."/>
            <person name="Groppi A."/>
            <person name="Hantraye F."/>
            <person name="Hennequin C."/>
            <person name="Jauniaux N."/>
            <person name="Joyet P."/>
            <person name="Kachouri R."/>
            <person name="Kerrest A."/>
            <person name="Koszul R."/>
            <person name="Lemaire M."/>
            <person name="Lesur I."/>
            <person name="Ma L."/>
            <person name="Muller H."/>
            <person name="Nicaud J.M."/>
            <person name="Nikolski M."/>
            <person name="Oztas S."/>
            <person name="Ozier-Kalogeropoulos O."/>
            <person name="Pellenz S."/>
            <person name="Potier S."/>
            <person name="Richard G.F."/>
            <person name="Straub M.L."/>
            <person name="Suleau A."/>
            <person name="Swennene D."/>
            <person name="Tekaia F."/>
            <person name="Wesolowski-Louvel M."/>
            <person name="Westhof E."/>
            <person name="Wirth B."/>
            <person name="Zeniou-Meyer M."/>
            <person name="Zivanovic I."/>
            <person name="Bolotin-Fukuhara M."/>
            <person name="Thierry A."/>
            <person name="Bouchier C."/>
            <person name="Caudron B."/>
            <person name="Scarpelli C."/>
            <person name="Gaillardin C."/>
            <person name="Weissenbach J."/>
            <person name="Wincker P."/>
            <person name="Souciet J.L."/>
        </authorList>
    </citation>
    <scope>NUCLEOTIDE SEQUENCE [LARGE SCALE GENOMIC DNA]</scope>
    <source>
        <strain evidence="3">ATCC 36239 / CBS 767 / BCRC 21394 / JCM 1990 / NBRC 0083 / IGC 2968</strain>
    </source>
</reference>
<organism evidence="2 3">
    <name type="scientific">Debaryomyces hansenii (strain ATCC 36239 / CBS 767 / BCRC 21394 / JCM 1990 / NBRC 0083 / IGC 2968)</name>
    <name type="common">Yeast</name>
    <name type="synonym">Torulaspora hansenii</name>
    <dbReference type="NCBI Taxonomy" id="284592"/>
    <lineage>
        <taxon>Eukaryota</taxon>
        <taxon>Fungi</taxon>
        <taxon>Dikarya</taxon>
        <taxon>Ascomycota</taxon>
        <taxon>Saccharomycotina</taxon>
        <taxon>Pichiomycetes</taxon>
        <taxon>Debaryomycetaceae</taxon>
        <taxon>Debaryomyces</taxon>
    </lineage>
</organism>
<proteinExistence type="predicted"/>
<gene>
    <name evidence="2" type="ordered locus">DEHA2A03432g</name>
</gene>
<dbReference type="KEGG" id="dha:DEHA2A03432g"/>
<dbReference type="VEuPathDB" id="FungiDB:DEHA2A03432g"/>
<dbReference type="OMA" id="FISDEDH"/>
<dbReference type="HOGENOM" id="CLU_1917822_0_0_1"/>
<keyword evidence="3" id="KW-1185">Reference proteome</keyword>
<evidence type="ECO:0000313" key="2">
    <source>
        <dbReference type="EMBL" id="CAR65358.1"/>
    </source>
</evidence>